<proteinExistence type="predicted"/>
<evidence type="ECO:0000256" key="1">
    <source>
        <dbReference type="SAM" id="MobiDB-lite"/>
    </source>
</evidence>
<gene>
    <name evidence="2" type="ORF">D9611_000591</name>
</gene>
<feature type="compositionally biased region" description="Gly residues" evidence="1">
    <location>
        <begin position="91"/>
        <end position="104"/>
    </location>
</feature>
<dbReference type="Proteomes" id="UP000541558">
    <property type="component" value="Unassembled WGS sequence"/>
</dbReference>
<keyword evidence="3" id="KW-1185">Reference proteome</keyword>
<evidence type="ECO:0000313" key="3">
    <source>
        <dbReference type="Proteomes" id="UP000541558"/>
    </source>
</evidence>
<name>A0A8H5BM55_9AGAR</name>
<protein>
    <submittedName>
        <fullName evidence="2">Uncharacterized protein</fullName>
    </submittedName>
</protein>
<comment type="caution">
    <text evidence="2">The sequence shown here is derived from an EMBL/GenBank/DDBJ whole genome shotgun (WGS) entry which is preliminary data.</text>
</comment>
<organism evidence="2 3">
    <name type="scientific">Ephemerocybe angulata</name>
    <dbReference type="NCBI Taxonomy" id="980116"/>
    <lineage>
        <taxon>Eukaryota</taxon>
        <taxon>Fungi</taxon>
        <taxon>Dikarya</taxon>
        <taxon>Basidiomycota</taxon>
        <taxon>Agaricomycotina</taxon>
        <taxon>Agaricomycetes</taxon>
        <taxon>Agaricomycetidae</taxon>
        <taxon>Agaricales</taxon>
        <taxon>Agaricineae</taxon>
        <taxon>Psathyrellaceae</taxon>
        <taxon>Ephemerocybe</taxon>
    </lineage>
</organism>
<feature type="region of interest" description="Disordered" evidence="1">
    <location>
        <begin position="86"/>
        <end position="105"/>
    </location>
</feature>
<feature type="compositionally biased region" description="Low complexity" evidence="1">
    <location>
        <begin position="127"/>
        <end position="142"/>
    </location>
</feature>
<accession>A0A8H5BM55</accession>
<sequence length="142" mass="14944">MSKSPAELMEISRQWSAAGADSHVFADTFSGGSVHLNPIAGATVTEIGMAPPSKALLLELLETYADTPEHAKNFITHCKMIMANSSSAGSSSGGRTLGDMGASGAGNIMTVEDMQRAQPDREKWAQAAMMRASPSTSRSRAR</sequence>
<dbReference type="AlphaFoldDB" id="A0A8H5BM55"/>
<feature type="region of interest" description="Disordered" evidence="1">
    <location>
        <begin position="114"/>
        <end position="142"/>
    </location>
</feature>
<evidence type="ECO:0000313" key="2">
    <source>
        <dbReference type="EMBL" id="KAF5325740.1"/>
    </source>
</evidence>
<feature type="compositionally biased region" description="Basic and acidic residues" evidence="1">
    <location>
        <begin position="114"/>
        <end position="124"/>
    </location>
</feature>
<dbReference type="EMBL" id="JAACJK010000163">
    <property type="protein sequence ID" value="KAF5325740.1"/>
    <property type="molecule type" value="Genomic_DNA"/>
</dbReference>
<reference evidence="2 3" key="1">
    <citation type="journal article" date="2020" name="ISME J.">
        <title>Uncovering the hidden diversity of litter-decomposition mechanisms in mushroom-forming fungi.</title>
        <authorList>
            <person name="Floudas D."/>
            <person name="Bentzer J."/>
            <person name="Ahren D."/>
            <person name="Johansson T."/>
            <person name="Persson P."/>
            <person name="Tunlid A."/>
        </authorList>
    </citation>
    <scope>NUCLEOTIDE SEQUENCE [LARGE SCALE GENOMIC DNA]</scope>
    <source>
        <strain evidence="2 3">CBS 175.51</strain>
    </source>
</reference>